<dbReference type="Gene3D" id="3.30.420.10">
    <property type="entry name" value="Ribonuclease H-like superfamily/Ribonuclease H"/>
    <property type="match status" value="1"/>
</dbReference>
<dbReference type="GO" id="GO:0032196">
    <property type="term" value="P:transposition"/>
    <property type="evidence" value="ECO:0007669"/>
    <property type="project" value="TreeGrafter"/>
</dbReference>
<comment type="caution">
    <text evidence="3">The sequence shown here is derived from an EMBL/GenBank/DDBJ whole genome shotgun (WGS) entry which is preliminary data.</text>
</comment>
<dbReference type="GO" id="GO:0005829">
    <property type="term" value="C:cytosol"/>
    <property type="evidence" value="ECO:0007669"/>
    <property type="project" value="TreeGrafter"/>
</dbReference>
<dbReference type="InterPro" id="IPR053392">
    <property type="entry name" value="Transposase_IS30-like"/>
</dbReference>
<dbReference type="SUPFAM" id="SSF53098">
    <property type="entry name" value="Ribonuclease H-like"/>
    <property type="match status" value="1"/>
</dbReference>
<feature type="domain" description="Integrase catalytic" evidence="2">
    <location>
        <begin position="168"/>
        <end position="329"/>
    </location>
</feature>
<keyword evidence="1" id="KW-0233">DNA recombination</keyword>
<evidence type="ECO:0000313" key="4">
    <source>
        <dbReference type="Proteomes" id="UP000000321"/>
    </source>
</evidence>
<dbReference type="PANTHER" id="PTHR10948">
    <property type="entry name" value="TRANSPOSASE"/>
    <property type="match status" value="1"/>
</dbReference>
<proteinExistence type="predicted"/>
<dbReference type="GO" id="GO:0015074">
    <property type="term" value="P:DNA integration"/>
    <property type="evidence" value="ECO:0007669"/>
    <property type="project" value="InterPro"/>
</dbReference>
<keyword evidence="4" id="KW-1185">Reference proteome</keyword>
<evidence type="ECO:0000313" key="3">
    <source>
        <dbReference type="EMBL" id="EAS51460.1"/>
    </source>
</evidence>
<dbReference type="GO" id="GO:0003676">
    <property type="term" value="F:nucleic acid binding"/>
    <property type="evidence" value="ECO:0007669"/>
    <property type="project" value="InterPro"/>
</dbReference>
<gene>
    <name evidence="3" type="ORF">SI859A1_02276</name>
</gene>
<dbReference type="GO" id="GO:0006310">
    <property type="term" value="P:DNA recombination"/>
    <property type="evidence" value="ECO:0007669"/>
    <property type="project" value="UniProtKB-KW"/>
</dbReference>
<dbReference type="PANTHER" id="PTHR10948:SF23">
    <property type="entry name" value="TRANSPOSASE INSI FOR INSERTION SEQUENCE ELEMENT IS30A-RELATED"/>
    <property type="match status" value="1"/>
</dbReference>
<dbReference type="InterPro" id="IPR012337">
    <property type="entry name" value="RNaseH-like_sf"/>
</dbReference>
<evidence type="ECO:0000256" key="1">
    <source>
        <dbReference type="ARBA" id="ARBA00023172"/>
    </source>
</evidence>
<dbReference type="Gene3D" id="1.10.10.60">
    <property type="entry name" value="Homeodomain-like"/>
    <property type="match status" value="1"/>
</dbReference>
<sequence length="338" mass="38649">MVSRPFGSVAMSCYEHLSSAERERIAILLAAGHSKAGIAKTLGRSRSTISRELERNALPGGDYSPVVADGAYIERRRRDAVLESDGRLRQFVIERLSEGWSPEQVAGWLKNGAEPKLRVLATETIYAFVYRASQKAEELWRYLLRRRRTRRPMRARRSRDTIKNRRSIHDRPAEVEDRRQVGHWEADLVICKRARPVLVLHERKTRVTLATRLNGKTAAETIAAMTAVFRRVAPGLRSSVTFDNDTAFARHRLLDDLFGMSTWFCDAYASWQKGGVENANGRLRRWLPRWLDLDTLSEADLQDAIVSLNTTPRKCLGFITPFQCLLQELGKDVRIRFS</sequence>
<dbReference type="NCBIfam" id="NF033563">
    <property type="entry name" value="transpos_IS30"/>
    <property type="match status" value="1"/>
</dbReference>
<dbReference type="Pfam" id="PF13936">
    <property type="entry name" value="HTH_38"/>
    <property type="match status" value="1"/>
</dbReference>
<evidence type="ECO:0000259" key="2">
    <source>
        <dbReference type="PROSITE" id="PS50994"/>
    </source>
</evidence>
<dbReference type="InterPro" id="IPR051917">
    <property type="entry name" value="Transposase-Integrase"/>
</dbReference>
<dbReference type="GO" id="GO:0004803">
    <property type="term" value="F:transposase activity"/>
    <property type="evidence" value="ECO:0007669"/>
    <property type="project" value="TreeGrafter"/>
</dbReference>
<dbReference type="InterPro" id="IPR036397">
    <property type="entry name" value="RNaseH_sf"/>
</dbReference>
<protein>
    <submittedName>
        <fullName evidence="3">Putative transposase</fullName>
    </submittedName>
</protein>
<dbReference type="PROSITE" id="PS50994">
    <property type="entry name" value="INTEGRASE"/>
    <property type="match status" value="1"/>
</dbReference>
<dbReference type="AlphaFoldDB" id="Q1YMC1"/>
<name>Q1YMC1_AURMS</name>
<dbReference type="InterPro" id="IPR025246">
    <property type="entry name" value="IS30-like_HTH"/>
</dbReference>
<dbReference type="EMBL" id="AAPJ01000001">
    <property type="protein sequence ID" value="EAS51460.1"/>
    <property type="molecule type" value="Genomic_DNA"/>
</dbReference>
<dbReference type="Proteomes" id="UP000000321">
    <property type="component" value="Unassembled WGS sequence"/>
</dbReference>
<dbReference type="InterPro" id="IPR001584">
    <property type="entry name" value="Integrase_cat-core"/>
</dbReference>
<organism evidence="3 4">
    <name type="scientific">Aurantimonas manganoxydans (strain ATCC BAA-1229 / DSM 21871 / SI85-9A1)</name>
    <dbReference type="NCBI Taxonomy" id="287752"/>
    <lineage>
        <taxon>Bacteria</taxon>
        <taxon>Pseudomonadati</taxon>
        <taxon>Pseudomonadota</taxon>
        <taxon>Alphaproteobacteria</taxon>
        <taxon>Hyphomicrobiales</taxon>
        <taxon>Aurantimonadaceae</taxon>
        <taxon>Aurantimonas</taxon>
    </lineage>
</organism>
<dbReference type="BioCyc" id="AURANTIMONAS:SI859A1_02276-MONOMER"/>
<accession>Q1YMC1</accession>
<reference evidence="3 4" key="1">
    <citation type="journal article" date="2008" name="Appl. Environ. Microbiol.">
        <title>Genomic insights into Mn(II) oxidation by the marine alphaproteobacterium Aurantimonas sp. strain SI85-9A1.</title>
        <authorList>
            <person name="Dick G.J."/>
            <person name="Podell S."/>
            <person name="Johnson H.A."/>
            <person name="Rivera-Espinoza Y."/>
            <person name="Bernier-Latmani R."/>
            <person name="McCarthy J.K."/>
            <person name="Torpey J.W."/>
            <person name="Clement B.G."/>
            <person name="Gaasterland T."/>
            <person name="Tebo B.M."/>
        </authorList>
    </citation>
    <scope>NUCLEOTIDE SEQUENCE [LARGE SCALE GENOMIC DNA]</scope>
    <source>
        <strain evidence="3 4">SI85-9A1</strain>
    </source>
</reference>
<dbReference type="HOGENOM" id="CLU_035706_0_1_5"/>